<dbReference type="Proteomes" id="UP001429357">
    <property type="component" value="Unassembled WGS sequence"/>
</dbReference>
<dbReference type="HAMAP" id="MF_00242">
    <property type="entry name" value="Arg_deiminase"/>
    <property type="match status" value="1"/>
</dbReference>
<feature type="active site" description="Amidino-cysteine intermediate" evidence="6">
    <location>
        <position position="396"/>
    </location>
</feature>
<keyword evidence="6" id="KW-0963">Cytoplasm</keyword>
<protein>
    <recommendedName>
        <fullName evidence="6">Arginine deiminase</fullName>
        <shortName evidence="6">ADI</shortName>
        <ecNumber evidence="6">3.5.3.6</ecNumber>
    </recommendedName>
    <alternativeName>
        <fullName evidence="6">Arginine dihydrolase</fullName>
        <shortName evidence="6">AD</shortName>
    </alternativeName>
</protein>
<evidence type="ECO:0000256" key="1">
    <source>
        <dbReference type="ARBA" id="ARBA00005213"/>
    </source>
</evidence>
<dbReference type="Gene3D" id="3.75.10.10">
    <property type="entry name" value="L-arginine/glycine Amidinotransferase, Chain A"/>
    <property type="match status" value="1"/>
</dbReference>
<name>A0ABV0F2Z7_9ENTE</name>
<evidence type="ECO:0000256" key="3">
    <source>
        <dbReference type="ARBA" id="ARBA00022503"/>
    </source>
</evidence>
<dbReference type="NCBIfam" id="TIGR01078">
    <property type="entry name" value="arcA"/>
    <property type="match status" value="1"/>
</dbReference>
<dbReference type="RefSeq" id="WP_161869086.1">
    <property type="nucleotide sequence ID" value="NZ_MAEI02000001.1"/>
</dbReference>
<keyword evidence="3 6" id="KW-0056">Arginine metabolism</keyword>
<organism evidence="7 8">
    <name type="scientific">Enterococcus diestrammenae</name>
    <dbReference type="NCBI Taxonomy" id="1155073"/>
    <lineage>
        <taxon>Bacteria</taxon>
        <taxon>Bacillati</taxon>
        <taxon>Bacillota</taxon>
        <taxon>Bacilli</taxon>
        <taxon>Lactobacillales</taxon>
        <taxon>Enterococcaceae</taxon>
        <taxon>Enterococcus</taxon>
    </lineage>
</organism>
<proteinExistence type="inferred from homology"/>
<keyword evidence="4 6" id="KW-0378">Hydrolase</keyword>
<evidence type="ECO:0000256" key="2">
    <source>
        <dbReference type="ARBA" id="ARBA00010206"/>
    </source>
</evidence>
<comment type="pathway">
    <text evidence="1 6">Amino-acid degradation; L-arginine degradation via ADI pathway; carbamoyl phosphate from L-arginine: step 1/2.</text>
</comment>
<evidence type="ECO:0000256" key="4">
    <source>
        <dbReference type="ARBA" id="ARBA00022801"/>
    </source>
</evidence>
<comment type="subcellular location">
    <subcellularLocation>
        <location evidence="6">Cytoplasm</location>
    </subcellularLocation>
</comment>
<dbReference type="PANTHER" id="PTHR47271">
    <property type="entry name" value="ARGININE DEIMINASE"/>
    <property type="match status" value="1"/>
</dbReference>
<evidence type="ECO:0000256" key="5">
    <source>
        <dbReference type="ARBA" id="ARBA00049429"/>
    </source>
</evidence>
<dbReference type="Pfam" id="PF02274">
    <property type="entry name" value="ADI"/>
    <property type="match status" value="1"/>
</dbReference>
<dbReference type="InterPro" id="IPR003876">
    <property type="entry name" value="Arg_deiminase"/>
</dbReference>
<evidence type="ECO:0000256" key="6">
    <source>
        <dbReference type="HAMAP-Rule" id="MF_00242"/>
    </source>
</evidence>
<dbReference type="EMBL" id="MAEI02000001">
    <property type="protein sequence ID" value="MEO1782377.1"/>
    <property type="molecule type" value="Genomic_DNA"/>
</dbReference>
<comment type="similarity">
    <text evidence="2 6">Belongs to the arginine deiminase family.</text>
</comment>
<accession>A0ABV0F2Z7</accession>
<dbReference type="Gene3D" id="1.10.3930.10">
    <property type="entry name" value="Arginine deiminase"/>
    <property type="match status" value="1"/>
</dbReference>
<comment type="caution">
    <text evidence="7">The sequence shown here is derived from an EMBL/GenBank/DDBJ whole genome shotgun (WGS) entry which is preliminary data.</text>
</comment>
<evidence type="ECO:0000313" key="8">
    <source>
        <dbReference type="Proteomes" id="UP001429357"/>
    </source>
</evidence>
<keyword evidence="8" id="KW-1185">Reference proteome</keyword>
<gene>
    <name evidence="6" type="primary">arcA</name>
    <name evidence="7" type="ORF">BAU18_001971</name>
</gene>
<sequence length="406" mass="45437">MTAIQVFSEIGKLTKVLLKRPGAEVENLTPATMAELLFDDIPYLKVIQQEHDCFAQLLREEGITVCYLEQLAAEAIEAGGVKIPFVVDLLDESKIYSPFLRQELFEYLMHFDTPELVAKVMAGVRSDEIQVSGRSLLDFSRDTDSPFYLKPMPSLYFTRDSLACIGNGLMINSMMYEARKRESLFVEYMIRYHPDFQLTPPIWLDRDFAAPIEGGDVLVLNKEVIAVGISQRTSAKAIEQLARNLLNQSSSFTKVLAIKLPNQRAMMHLDTVFTMVDRDKFTIHPAILTAEGLLDIYVMELVAGELQITPQRDLQQVLKKSLGLSELILIPTGGGDAIAAAREQWNDGSNTLAIAPGKVVTYDRNYVSNQLLRQAGITVLEIPSGELSRGRGGPRCMSQPFWRESI</sequence>
<dbReference type="PIRSF" id="PIRSF006356">
    <property type="entry name" value="Arg_deiminase"/>
    <property type="match status" value="1"/>
</dbReference>
<reference evidence="7" key="1">
    <citation type="submission" date="2016-06" db="EMBL/GenBank/DDBJ databases">
        <authorList>
            <person name="Van Tyne D."/>
        </authorList>
    </citation>
    <scope>NUCLEOTIDE SEQUENCE</scope>
    <source>
        <strain evidence="7">JM9A</strain>
    </source>
</reference>
<dbReference type="PANTHER" id="PTHR47271:SF2">
    <property type="entry name" value="ARGININE DEIMINASE"/>
    <property type="match status" value="1"/>
</dbReference>
<dbReference type="SUPFAM" id="SSF55909">
    <property type="entry name" value="Pentein"/>
    <property type="match status" value="1"/>
</dbReference>
<reference evidence="7" key="2">
    <citation type="submission" date="2024-02" db="EMBL/GenBank/DDBJ databases">
        <title>The Genome Sequence of Enterococcus diestrammenae JM9A.</title>
        <authorList>
            <person name="Earl A."/>
            <person name="Manson A."/>
            <person name="Gilmore M."/>
            <person name="Sanders J."/>
            <person name="Shea T."/>
            <person name="Howe W."/>
            <person name="Livny J."/>
            <person name="Cuomo C."/>
            <person name="Neafsey D."/>
            <person name="Birren B."/>
        </authorList>
    </citation>
    <scope>NUCLEOTIDE SEQUENCE</scope>
    <source>
        <strain evidence="7">JM9A</strain>
    </source>
</reference>
<dbReference type="PRINTS" id="PR01466">
    <property type="entry name" value="ARGDEIMINASE"/>
</dbReference>
<evidence type="ECO:0000313" key="7">
    <source>
        <dbReference type="EMBL" id="MEO1782377.1"/>
    </source>
</evidence>
<dbReference type="EC" id="3.5.3.6" evidence="6"/>
<dbReference type="NCBIfam" id="NF002381">
    <property type="entry name" value="PRK01388.1"/>
    <property type="match status" value="1"/>
</dbReference>
<comment type="catalytic activity">
    <reaction evidence="5 6">
        <text>L-arginine + H2O = L-citrulline + NH4(+)</text>
        <dbReference type="Rhea" id="RHEA:19597"/>
        <dbReference type="ChEBI" id="CHEBI:15377"/>
        <dbReference type="ChEBI" id="CHEBI:28938"/>
        <dbReference type="ChEBI" id="CHEBI:32682"/>
        <dbReference type="ChEBI" id="CHEBI:57743"/>
        <dbReference type="EC" id="3.5.3.6"/>
    </reaction>
</comment>